<protein>
    <submittedName>
        <fullName evidence="1">Uncharacterized protein</fullName>
    </submittedName>
</protein>
<organism evidence="1 2">
    <name type="scientific">Stylosanthes scabra</name>
    <dbReference type="NCBI Taxonomy" id="79078"/>
    <lineage>
        <taxon>Eukaryota</taxon>
        <taxon>Viridiplantae</taxon>
        <taxon>Streptophyta</taxon>
        <taxon>Embryophyta</taxon>
        <taxon>Tracheophyta</taxon>
        <taxon>Spermatophyta</taxon>
        <taxon>Magnoliopsida</taxon>
        <taxon>eudicotyledons</taxon>
        <taxon>Gunneridae</taxon>
        <taxon>Pentapetalae</taxon>
        <taxon>rosids</taxon>
        <taxon>fabids</taxon>
        <taxon>Fabales</taxon>
        <taxon>Fabaceae</taxon>
        <taxon>Papilionoideae</taxon>
        <taxon>50 kb inversion clade</taxon>
        <taxon>dalbergioids sensu lato</taxon>
        <taxon>Dalbergieae</taxon>
        <taxon>Pterocarpus clade</taxon>
        <taxon>Stylosanthes</taxon>
    </lineage>
</organism>
<keyword evidence="2" id="KW-1185">Reference proteome</keyword>
<sequence>MTFGTNRNNLLPASAWTTFNPHLCVVWLDDKKADYVLPARMIDCLQDGGDEIVWFIDDMDNCIRVALRIEGNKMWFTRKDMDVIKSLYPPGQILLAHIEYRRSGVISLYVTTDENKQLMPKLEASLFAGRILPQQIQDKIKET</sequence>
<evidence type="ECO:0000313" key="1">
    <source>
        <dbReference type="EMBL" id="MED6207137.1"/>
    </source>
</evidence>
<accession>A0ABU6Y9L1</accession>
<evidence type="ECO:0000313" key="2">
    <source>
        <dbReference type="Proteomes" id="UP001341840"/>
    </source>
</evidence>
<name>A0ABU6Y9L1_9FABA</name>
<gene>
    <name evidence="1" type="ORF">PIB30_033053</name>
</gene>
<dbReference type="EMBL" id="JASCZI010241803">
    <property type="protein sequence ID" value="MED6207137.1"/>
    <property type="molecule type" value="Genomic_DNA"/>
</dbReference>
<dbReference type="Proteomes" id="UP001341840">
    <property type="component" value="Unassembled WGS sequence"/>
</dbReference>
<comment type="caution">
    <text evidence="1">The sequence shown here is derived from an EMBL/GenBank/DDBJ whole genome shotgun (WGS) entry which is preliminary data.</text>
</comment>
<reference evidence="1 2" key="1">
    <citation type="journal article" date="2023" name="Plants (Basel)">
        <title>Bridging the Gap: Combining Genomics and Transcriptomics Approaches to Understand Stylosanthes scabra, an Orphan Legume from the Brazilian Caatinga.</title>
        <authorList>
            <person name="Ferreira-Neto J.R.C."/>
            <person name="da Silva M.D."/>
            <person name="Binneck E."/>
            <person name="de Melo N.F."/>
            <person name="da Silva R.H."/>
            <person name="de Melo A.L.T.M."/>
            <person name="Pandolfi V."/>
            <person name="Bustamante F.O."/>
            <person name="Brasileiro-Vidal A.C."/>
            <person name="Benko-Iseppon A.M."/>
        </authorList>
    </citation>
    <scope>NUCLEOTIDE SEQUENCE [LARGE SCALE GENOMIC DNA]</scope>
    <source>
        <tissue evidence="1">Leaves</tissue>
    </source>
</reference>
<proteinExistence type="predicted"/>